<dbReference type="PANTHER" id="PTHR46901">
    <property type="entry name" value="GH04942P"/>
    <property type="match status" value="1"/>
</dbReference>
<organism evidence="4 5">
    <name type="scientific">Polyangium fumosum</name>
    <dbReference type="NCBI Taxonomy" id="889272"/>
    <lineage>
        <taxon>Bacteria</taxon>
        <taxon>Pseudomonadati</taxon>
        <taxon>Myxococcota</taxon>
        <taxon>Polyangia</taxon>
        <taxon>Polyangiales</taxon>
        <taxon>Polyangiaceae</taxon>
        <taxon>Polyangium</taxon>
    </lineage>
</organism>
<comment type="caution">
    <text evidence="4">The sequence shown here is derived from an EMBL/GenBank/DDBJ whole genome shotgun (WGS) entry which is preliminary data.</text>
</comment>
<feature type="chain" id="PRO_5020959314" description="Chitin-binding type-4 domain-containing protein" evidence="2">
    <location>
        <begin position="26"/>
        <end position="258"/>
    </location>
</feature>
<name>A0A4U1JDC2_9BACT</name>
<dbReference type="AlphaFoldDB" id="A0A4U1JDC2"/>
<sequence>MDSRASALLAFAAVLFAGSSAFAHAVLMNPPPLTNDDNAKSGPCGCYFGAGPEDPAEDSSASACPASGYKVTDLVVGQTVQVTWKETVNHNGKFRVAISTKGIDTVKRADLDASVFYEGNDANSQSGGLVSTTITVPDTPCENCVIQLRQYMEGASKPYYYSCAAINIVDPNASGSSASSSTAASSSSSTGAGGAGGAGGGGMGGSIPDDVGPGPAPFQENQPSGICSASLSAPGSPAALVLALAGLVARVARKKTRR</sequence>
<evidence type="ECO:0000256" key="1">
    <source>
        <dbReference type="SAM" id="MobiDB-lite"/>
    </source>
</evidence>
<feature type="signal peptide" evidence="2">
    <location>
        <begin position="1"/>
        <end position="25"/>
    </location>
</feature>
<dbReference type="OrthoDB" id="5520229at2"/>
<evidence type="ECO:0000256" key="2">
    <source>
        <dbReference type="SAM" id="SignalP"/>
    </source>
</evidence>
<dbReference type="RefSeq" id="WP_136929420.1">
    <property type="nucleotide sequence ID" value="NZ_SSMQ01000012.1"/>
</dbReference>
<dbReference type="PANTHER" id="PTHR46901:SF2">
    <property type="entry name" value="GH04942P"/>
    <property type="match status" value="1"/>
</dbReference>
<feature type="domain" description="Chitin-binding type-4" evidence="3">
    <location>
        <begin position="57"/>
        <end position="164"/>
    </location>
</feature>
<reference evidence="4 5" key="1">
    <citation type="submission" date="2019-04" db="EMBL/GenBank/DDBJ databases">
        <authorList>
            <person name="Li Y."/>
            <person name="Wang J."/>
        </authorList>
    </citation>
    <scope>NUCLEOTIDE SEQUENCE [LARGE SCALE GENOMIC DNA]</scope>
    <source>
        <strain evidence="4 5">DSM 14668</strain>
    </source>
</reference>
<dbReference type="InterPro" id="IPR004302">
    <property type="entry name" value="Cellulose/chitin-bd_N"/>
</dbReference>
<feature type="compositionally biased region" description="Low complexity" evidence="1">
    <location>
        <begin position="176"/>
        <end position="190"/>
    </location>
</feature>
<dbReference type="Pfam" id="PF03067">
    <property type="entry name" value="LPMO_10"/>
    <property type="match status" value="1"/>
</dbReference>
<evidence type="ECO:0000313" key="5">
    <source>
        <dbReference type="Proteomes" id="UP000309215"/>
    </source>
</evidence>
<proteinExistence type="predicted"/>
<gene>
    <name evidence="4" type="ORF">E8A74_13595</name>
</gene>
<evidence type="ECO:0000259" key="3">
    <source>
        <dbReference type="Pfam" id="PF03067"/>
    </source>
</evidence>
<evidence type="ECO:0000313" key="4">
    <source>
        <dbReference type="EMBL" id="TKD08822.1"/>
    </source>
</evidence>
<accession>A0A4U1JDC2</accession>
<keyword evidence="5" id="KW-1185">Reference proteome</keyword>
<feature type="compositionally biased region" description="Gly residues" evidence="1">
    <location>
        <begin position="191"/>
        <end position="205"/>
    </location>
</feature>
<keyword evidence="2" id="KW-0732">Signal</keyword>
<feature type="region of interest" description="Disordered" evidence="1">
    <location>
        <begin position="176"/>
        <end position="229"/>
    </location>
</feature>
<dbReference type="NCBIfam" id="NF043005">
    <property type="entry name" value="sce4755_fam"/>
    <property type="match status" value="1"/>
</dbReference>
<dbReference type="Gene3D" id="2.70.50.70">
    <property type="match status" value="1"/>
</dbReference>
<protein>
    <recommendedName>
        <fullName evidence="3">Chitin-binding type-4 domain-containing protein</fullName>
    </recommendedName>
</protein>
<dbReference type="EMBL" id="SSMQ01000012">
    <property type="protein sequence ID" value="TKD08822.1"/>
    <property type="molecule type" value="Genomic_DNA"/>
</dbReference>
<dbReference type="Proteomes" id="UP000309215">
    <property type="component" value="Unassembled WGS sequence"/>
</dbReference>